<dbReference type="AlphaFoldDB" id="A0A0F8Z8M1"/>
<organism evidence="1">
    <name type="scientific">marine sediment metagenome</name>
    <dbReference type="NCBI Taxonomy" id="412755"/>
    <lineage>
        <taxon>unclassified sequences</taxon>
        <taxon>metagenomes</taxon>
        <taxon>ecological metagenomes</taxon>
    </lineage>
</organism>
<name>A0A0F8Z8M1_9ZZZZ</name>
<sequence>MEEINMYPIPDGYNHKATSESFSGTEKVVIYHSSTEDRYLIVSCSKLNEGVNEDGVFINKTQLELIVHAGTDVLDMSR</sequence>
<reference evidence="1" key="1">
    <citation type="journal article" date="2015" name="Nature">
        <title>Complex archaea that bridge the gap between prokaryotes and eukaryotes.</title>
        <authorList>
            <person name="Spang A."/>
            <person name="Saw J.H."/>
            <person name="Jorgensen S.L."/>
            <person name="Zaremba-Niedzwiedzka K."/>
            <person name="Martijn J."/>
            <person name="Lind A.E."/>
            <person name="van Eijk R."/>
            <person name="Schleper C."/>
            <person name="Guy L."/>
            <person name="Ettema T.J."/>
        </authorList>
    </citation>
    <scope>NUCLEOTIDE SEQUENCE</scope>
</reference>
<comment type="caution">
    <text evidence="1">The sequence shown here is derived from an EMBL/GenBank/DDBJ whole genome shotgun (WGS) entry which is preliminary data.</text>
</comment>
<gene>
    <name evidence="1" type="ORF">LCGC14_3064680</name>
</gene>
<evidence type="ECO:0000313" key="1">
    <source>
        <dbReference type="EMBL" id="KKK56421.1"/>
    </source>
</evidence>
<accession>A0A0F8Z8M1</accession>
<protein>
    <submittedName>
        <fullName evidence="1">Uncharacterized protein</fullName>
    </submittedName>
</protein>
<dbReference type="EMBL" id="LAZR01065004">
    <property type="protein sequence ID" value="KKK56421.1"/>
    <property type="molecule type" value="Genomic_DNA"/>
</dbReference>
<proteinExistence type="predicted"/>